<evidence type="ECO:0000256" key="3">
    <source>
        <dbReference type="ARBA" id="ARBA00023274"/>
    </source>
</evidence>
<dbReference type="GO" id="GO:0006412">
    <property type="term" value="P:translation"/>
    <property type="evidence" value="ECO:0007669"/>
    <property type="project" value="InterPro"/>
</dbReference>
<dbReference type="NCBIfam" id="TIGR03625">
    <property type="entry name" value="L3_bact"/>
    <property type="match status" value="1"/>
</dbReference>
<name>A0A7S0AST6_9DINO</name>
<proteinExistence type="inferred from homology"/>
<feature type="region of interest" description="Disordered" evidence="5">
    <location>
        <begin position="234"/>
        <end position="258"/>
    </location>
</feature>
<dbReference type="GO" id="GO:0003735">
    <property type="term" value="F:structural constituent of ribosome"/>
    <property type="evidence" value="ECO:0007669"/>
    <property type="project" value="InterPro"/>
</dbReference>
<dbReference type="PANTHER" id="PTHR11229:SF8">
    <property type="entry name" value="LARGE RIBOSOMAL SUBUNIT PROTEIN UL3M"/>
    <property type="match status" value="1"/>
</dbReference>
<organism evidence="6">
    <name type="scientific">Pyrodinium bahamense</name>
    <dbReference type="NCBI Taxonomy" id="73915"/>
    <lineage>
        <taxon>Eukaryota</taxon>
        <taxon>Sar</taxon>
        <taxon>Alveolata</taxon>
        <taxon>Dinophyceae</taxon>
        <taxon>Gonyaulacales</taxon>
        <taxon>Pyrocystaceae</taxon>
        <taxon>Pyrodinium</taxon>
    </lineage>
</organism>
<evidence type="ECO:0000256" key="4">
    <source>
        <dbReference type="ARBA" id="ARBA00035209"/>
    </source>
</evidence>
<evidence type="ECO:0000313" key="6">
    <source>
        <dbReference type="EMBL" id="CAD8373619.1"/>
    </source>
</evidence>
<dbReference type="SUPFAM" id="SSF50447">
    <property type="entry name" value="Translation proteins"/>
    <property type="match status" value="1"/>
</dbReference>
<keyword evidence="3" id="KW-0687">Ribonucleoprotein</keyword>
<dbReference type="GO" id="GO:0005762">
    <property type="term" value="C:mitochondrial large ribosomal subunit"/>
    <property type="evidence" value="ECO:0007669"/>
    <property type="project" value="TreeGrafter"/>
</dbReference>
<dbReference type="InterPro" id="IPR019927">
    <property type="entry name" value="Ribosomal_uL3_bac/org-type"/>
</dbReference>
<feature type="region of interest" description="Disordered" evidence="5">
    <location>
        <begin position="343"/>
        <end position="362"/>
    </location>
</feature>
<dbReference type="InterPro" id="IPR000597">
    <property type="entry name" value="Ribosomal_uL3"/>
</dbReference>
<dbReference type="InterPro" id="IPR009000">
    <property type="entry name" value="Transl_B-barrel_sf"/>
</dbReference>
<evidence type="ECO:0000256" key="2">
    <source>
        <dbReference type="ARBA" id="ARBA00022980"/>
    </source>
</evidence>
<accession>A0A7S0AST6</accession>
<dbReference type="AlphaFoldDB" id="A0A7S0AST6"/>
<feature type="compositionally biased region" description="Basic residues" evidence="5">
    <location>
        <begin position="240"/>
        <end position="249"/>
    </location>
</feature>
<dbReference type="PANTHER" id="PTHR11229">
    <property type="entry name" value="50S RIBOSOMAL PROTEIN L3"/>
    <property type="match status" value="1"/>
</dbReference>
<comment type="similarity">
    <text evidence="1">Belongs to the universal ribosomal protein uL3 family.</text>
</comment>
<dbReference type="EMBL" id="HBEG01035084">
    <property type="protein sequence ID" value="CAD8373619.1"/>
    <property type="molecule type" value="Transcribed_RNA"/>
</dbReference>
<gene>
    <name evidence="6" type="ORF">PBAH0796_LOCUS21451</name>
</gene>
<dbReference type="Pfam" id="PF00297">
    <property type="entry name" value="Ribosomal_L3"/>
    <property type="match status" value="1"/>
</dbReference>
<evidence type="ECO:0000256" key="5">
    <source>
        <dbReference type="SAM" id="MobiDB-lite"/>
    </source>
</evidence>
<keyword evidence="2" id="KW-0689">Ribosomal protein</keyword>
<sequence>MWRALVCRSPTAAARAPGRLPGHGCAGGGLTAWAAACPGGGGAAAHAALLAAQPGRRGFYASKWQKRLGHLLEGRRRPPVPEIPETEQLSNTFGIRPCKPILNSKRTGVLAYKIGCMSLWDEWGEKHMVTVCQLDRLHVMKQMTIQREGYEAVMLGLGYRSVHRQKRGTLGAFIKAGIGPKHHMCQFRVSSDCLLPVGLQMTVRHFVPGQWVFVSGWSKGKGYHGPMKRWGFSGGGSDKRGHKGVHRAHGSMGQRGSRHVWKHKKAAGHMGPDPRCVNCKVFRIEAARNLIFLKGPVPGYKSSVVKISDARGKTALKNKHIRLPYPTFIPVNDVDYPVTIQQPPQEQDPFLYPEQPLYQPGE</sequence>
<reference evidence="6" key="1">
    <citation type="submission" date="2021-01" db="EMBL/GenBank/DDBJ databases">
        <authorList>
            <person name="Corre E."/>
            <person name="Pelletier E."/>
            <person name="Niang G."/>
            <person name="Scheremetjew M."/>
            <person name="Finn R."/>
            <person name="Kale V."/>
            <person name="Holt S."/>
            <person name="Cochrane G."/>
            <person name="Meng A."/>
            <person name="Brown T."/>
            <person name="Cohen L."/>
        </authorList>
    </citation>
    <scope>NUCLEOTIDE SEQUENCE</scope>
    <source>
        <strain evidence="6">Pbaha01</strain>
    </source>
</reference>
<protein>
    <recommendedName>
        <fullName evidence="4">Large ribosomal subunit protein uL3m</fullName>
    </recommendedName>
</protein>
<evidence type="ECO:0000256" key="1">
    <source>
        <dbReference type="ARBA" id="ARBA00006540"/>
    </source>
</evidence>
<dbReference type="Gene3D" id="2.40.30.10">
    <property type="entry name" value="Translation factors"/>
    <property type="match status" value="2"/>
</dbReference>